<feature type="transmembrane region" description="Helical" evidence="6">
    <location>
        <begin position="68"/>
        <end position="88"/>
    </location>
</feature>
<feature type="transmembrane region" description="Helical" evidence="6">
    <location>
        <begin position="147"/>
        <end position="167"/>
    </location>
</feature>
<evidence type="ECO:0000313" key="9">
    <source>
        <dbReference type="Proteomes" id="UP000812277"/>
    </source>
</evidence>
<proteinExistence type="inferred from homology"/>
<keyword evidence="3 6" id="KW-0812">Transmembrane</keyword>
<feature type="transmembrane region" description="Helical" evidence="6">
    <location>
        <begin position="6"/>
        <end position="24"/>
    </location>
</feature>
<evidence type="ECO:0000313" key="8">
    <source>
        <dbReference type="EMBL" id="MBW7476929.1"/>
    </source>
</evidence>
<dbReference type="PANTHER" id="PTHR12677">
    <property type="entry name" value="GOLGI APPARATUS MEMBRANE PROTEIN TVP38-RELATED"/>
    <property type="match status" value="1"/>
</dbReference>
<dbReference type="InterPro" id="IPR032816">
    <property type="entry name" value="VTT_dom"/>
</dbReference>
<reference evidence="8 9" key="1">
    <citation type="submission" date="2021-07" db="EMBL/GenBank/DDBJ databases">
        <title>Paenibacillus radiodurans sp. nov., isolated from the southeastern edge of Tengger Desert.</title>
        <authorList>
            <person name="Zhang G."/>
        </authorList>
    </citation>
    <scope>NUCLEOTIDE SEQUENCE [LARGE SCALE GENOMIC DNA]</scope>
    <source>
        <strain evidence="8 9">DT7-4</strain>
    </source>
</reference>
<feature type="transmembrane region" description="Helical" evidence="6">
    <location>
        <begin position="36"/>
        <end position="62"/>
    </location>
</feature>
<sequence length="205" mass="23329">MKLWHSIIIYTLSVALLLLYKDELLEWLVTGQPHPLLIFLFALCLIIFPIIPYKIVIVALGLMYGPLLGAFLSWSAASIGSVFIYLWVRKYARNRGRTYLSRYKQLEKMAVMMERSPFLAIFLARLVPFFPQTLVNIYPAFLSIRTATYAIASALGKIPIMLVISYLGSNLLSSTANAILVIGLYAVFLGLVYAVYRLWLRERLV</sequence>
<gene>
    <name evidence="8" type="ORF">K0T92_19610</name>
</gene>
<evidence type="ECO:0000256" key="1">
    <source>
        <dbReference type="ARBA" id="ARBA00004651"/>
    </source>
</evidence>
<name>A0ABS7DAF6_9BACL</name>
<dbReference type="EMBL" id="JAHZIJ010000018">
    <property type="protein sequence ID" value="MBW7476929.1"/>
    <property type="molecule type" value="Genomic_DNA"/>
</dbReference>
<evidence type="ECO:0000259" key="7">
    <source>
        <dbReference type="Pfam" id="PF09335"/>
    </source>
</evidence>
<protein>
    <recommendedName>
        <fullName evidence="6">TVP38/TMEM64 family membrane protein</fullName>
    </recommendedName>
</protein>
<evidence type="ECO:0000256" key="5">
    <source>
        <dbReference type="ARBA" id="ARBA00023136"/>
    </source>
</evidence>
<feature type="domain" description="VTT" evidence="7">
    <location>
        <begin position="51"/>
        <end position="169"/>
    </location>
</feature>
<dbReference type="RefSeq" id="WP_219874182.1">
    <property type="nucleotide sequence ID" value="NZ_JAHZIJ010000018.1"/>
</dbReference>
<dbReference type="Proteomes" id="UP000812277">
    <property type="component" value="Unassembled WGS sequence"/>
</dbReference>
<comment type="caution">
    <text evidence="8">The sequence shown here is derived from an EMBL/GenBank/DDBJ whole genome shotgun (WGS) entry which is preliminary data.</text>
</comment>
<evidence type="ECO:0000256" key="4">
    <source>
        <dbReference type="ARBA" id="ARBA00022989"/>
    </source>
</evidence>
<keyword evidence="2 6" id="KW-1003">Cell membrane</keyword>
<dbReference type="InterPro" id="IPR015414">
    <property type="entry name" value="TMEM64"/>
</dbReference>
<accession>A0ABS7DAF6</accession>
<comment type="subcellular location">
    <subcellularLocation>
        <location evidence="1 6">Cell membrane</location>
        <topology evidence="1 6">Multi-pass membrane protein</topology>
    </subcellularLocation>
</comment>
<dbReference type="PANTHER" id="PTHR12677:SF59">
    <property type="entry name" value="GOLGI APPARATUS MEMBRANE PROTEIN TVP38-RELATED"/>
    <property type="match status" value="1"/>
</dbReference>
<keyword evidence="9" id="KW-1185">Reference proteome</keyword>
<evidence type="ECO:0000256" key="6">
    <source>
        <dbReference type="RuleBase" id="RU366058"/>
    </source>
</evidence>
<feature type="transmembrane region" description="Helical" evidence="6">
    <location>
        <begin position="179"/>
        <end position="199"/>
    </location>
</feature>
<comment type="similarity">
    <text evidence="6">Belongs to the TVP38/TMEM64 family.</text>
</comment>
<keyword evidence="4 6" id="KW-1133">Transmembrane helix</keyword>
<dbReference type="Pfam" id="PF09335">
    <property type="entry name" value="VTT_dom"/>
    <property type="match status" value="1"/>
</dbReference>
<keyword evidence="5 6" id="KW-0472">Membrane</keyword>
<evidence type="ECO:0000256" key="2">
    <source>
        <dbReference type="ARBA" id="ARBA00022475"/>
    </source>
</evidence>
<evidence type="ECO:0000256" key="3">
    <source>
        <dbReference type="ARBA" id="ARBA00022692"/>
    </source>
</evidence>
<organism evidence="8 9">
    <name type="scientific">Paenibacillus oenotherae</name>
    <dbReference type="NCBI Taxonomy" id="1435645"/>
    <lineage>
        <taxon>Bacteria</taxon>
        <taxon>Bacillati</taxon>
        <taxon>Bacillota</taxon>
        <taxon>Bacilli</taxon>
        <taxon>Bacillales</taxon>
        <taxon>Paenibacillaceae</taxon>
        <taxon>Paenibacillus</taxon>
    </lineage>
</organism>